<proteinExistence type="predicted"/>
<dbReference type="EMBL" id="CP144690">
    <property type="protein sequence ID" value="WVY91542.1"/>
    <property type="molecule type" value="Genomic_DNA"/>
</dbReference>
<sequence length="147" mass="15791">MKKKVVKWNGRLSRMKKMMSSASQVIFERSYSVPGLQTTHKGVVFGSMPNGIRFPILAIIFLPYEVWRCGGGGGLKCDEGGVSYDAQILGDKIVVSVVGLHLRQGGGRSITDIVALETVAIVITNVRGDGAEVGATRPKPSLNLHIP</sequence>
<evidence type="ECO:0000313" key="1">
    <source>
        <dbReference type="EMBL" id="WVY91542.1"/>
    </source>
</evidence>
<evidence type="ECO:0000313" key="2">
    <source>
        <dbReference type="Proteomes" id="UP001374535"/>
    </source>
</evidence>
<reference evidence="1 2" key="1">
    <citation type="journal article" date="2023" name="Life. Sci Alliance">
        <title>Evolutionary insights into 3D genome organization and epigenetic landscape of Vigna mungo.</title>
        <authorList>
            <person name="Junaid A."/>
            <person name="Singh B."/>
            <person name="Bhatia S."/>
        </authorList>
    </citation>
    <scope>NUCLEOTIDE SEQUENCE [LARGE SCALE GENOMIC DNA]</scope>
    <source>
        <strain evidence="1">Urdbean</strain>
    </source>
</reference>
<organism evidence="1 2">
    <name type="scientific">Vigna mungo</name>
    <name type="common">Black gram</name>
    <name type="synonym">Phaseolus mungo</name>
    <dbReference type="NCBI Taxonomy" id="3915"/>
    <lineage>
        <taxon>Eukaryota</taxon>
        <taxon>Viridiplantae</taxon>
        <taxon>Streptophyta</taxon>
        <taxon>Embryophyta</taxon>
        <taxon>Tracheophyta</taxon>
        <taxon>Spermatophyta</taxon>
        <taxon>Magnoliopsida</taxon>
        <taxon>eudicotyledons</taxon>
        <taxon>Gunneridae</taxon>
        <taxon>Pentapetalae</taxon>
        <taxon>rosids</taxon>
        <taxon>fabids</taxon>
        <taxon>Fabales</taxon>
        <taxon>Fabaceae</taxon>
        <taxon>Papilionoideae</taxon>
        <taxon>50 kb inversion clade</taxon>
        <taxon>NPAAA clade</taxon>
        <taxon>indigoferoid/millettioid clade</taxon>
        <taxon>Phaseoleae</taxon>
        <taxon>Vigna</taxon>
    </lineage>
</organism>
<keyword evidence="2" id="KW-1185">Reference proteome</keyword>
<protein>
    <submittedName>
        <fullName evidence="1">Uncharacterized protein</fullName>
    </submittedName>
</protein>
<gene>
    <name evidence="1" type="ORF">V8G54_037056</name>
</gene>
<dbReference type="AlphaFoldDB" id="A0AAQ3RG56"/>
<dbReference type="Proteomes" id="UP001374535">
    <property type="component" value="Chromosome 11"/>
</dbReference>
<name>A0AAQ3RG56_VIGMU</name>
<accession>A0AAQ3RG56</accession>